<keyword evidence="2" id="KW-0808">Transferase</keyword>
<reference evidence="2" key="1">
    <citation type="submission" date="2021-06" db="EMBL/GenBank/DDBJ databases">
        <authorList>
            <person name="Huq M.A."/>
        </authorList>
    </citation>
    <scope>NUCLEOTIDE SEQUENCE</scope>
    <source>
        <strain evidence="2">MAH-26</strain>
    </source>
</reference>
<dbReference type="CDD" id="cd02440">
    <property type="entry name" value="AdoMet_MTases"/>
    <property type="match status" value="1"/>
</dbReference>
<keyword evidence="2" id="KW-0489">Methyltransferase</keyword>
<dbReference type="Proteomes" id="UP000812270">
    <property type="component" value="Unassembled WGS sequence"/>
</dbReference>
<feature type="domain" description="Methyltransferase" evidence="1">
    <location>
        <begin position="25"/>
        <end position="100"/>
    </location>
</feature>
<evidence type="ECO:0000259" key="1">
    <source>
        <dbReference type="Pfam" id="PF13649"/>
    </source>
</evidence>
<dbReference type="AlphaFoldDB" id="A0A9E2S6A1"/>
<name>A0A9E2S6A1_9BACT</name>
<dbReference type="RefSeq" id="WP_217789278.1">
    <property type="nucleotide sequence ID" value="NZ_JAHSPG010000001.1"/>
</dbReference>
<keyword evidence="3" id="KW-1185">Reference proteome</keyword>
<comment type="caution">
    <text evidence="2">The sequence shown here is derived from an EMBL/GenBank/DDBJ whole genome shotgun (WGS) entry which is preliminary data.</text>
</comment>
<evidence type="ECO:0000313" key="3">
    <source>
        <dbReference type="Proteomes" id="UP000812270"/>
    </source>
</evidence>
<accession>A0A9E2S6A1</accession>
<dbReference type="Pfam" id="PF13649">
    <property type="entry name" value="Methyltransf_25"/>
    <property type="match status" value="1"/>
</dbReference>
<gene>
    <name evidence="2" type="ORF">KTO63_01140</name>
</gene>
<organism evidence="2 3">
    <name type="scientific">Pinibacter aurantiacus</name>
    <dbReference type="NCBI Taxonomy" id="2851599"/>
    <lineage>
        <taxon>Bacteria</taxon>
        <taxon>Pseudomonadati</taxon>
        <taxon>Bacteroidota</taxon>
        <taxon>Chitinophagia</taxon>
        <taxon>Chitinophagales</taxon>
        <taxon>Chitinophagaceae</taxon>
        <taxon>Pinibacter</taxon>
    </lineage>
</organism>
<proteinExistence type="predicted"/>
<sequence length="173" mass="19207">MQLTEAIELIKDPEIGADEPQSWADFGCGSGLFTKALASMLPASSVIYAVDMQPSLAPNVLPNKTRIEVIKADFVNDQLELPNLNGILMANSLHYVKDKKSFLLSVTGKLVSDPQFVIVEYNTLSSNRWVPYPIDFSSLKQLFAGIGFTTIKKINERTSIYNEVKMYSALIRS</sequence>
<dbReference type="GO" id="GO:0032259">
    <property type="term" value="P:methylation"/>
    <property type="evidence" value="ECO:0007669"/>
    <property type="project" value="UniProtKB-KW"/>
</dbReference>
<dbReference type="GO" id="GO:0008168">
    <property type="term" value="F:methyltransferase activity"/>
    <property type="evidence" value="ECO:0007669"/>
    <property type="project" value="UniProtKB-KW"/>
</dbReference>
<dbReference type="InterPro" id="IPR041698">
    <property type="entry name" value="Methyltransf_25"/>
</dbReference>
<protein>
    <submittedName>
        <fullName evidence="2">Class I SAM-dependent methyltransferase</fullName>
    </submittedName>
</protein>
<evidence type="ECO:0000313" key="2">
    <source>
        <dbReference type="EMBL" id="MBV4355732.1"/>
    </source>
</evidence>
<dbReference type="EMBL" id="JAHSPG010000001">
    <property type="protein sequence ID" value="MBV4355732.1"/>
    <property type="molecule type" value="Genomic_DNA"/>
</dbReference>